<feature type="compositionally biased region" description="Basic and acidic residues" evidence="7">
    <location>
        <begin position="147"/>
        <end position="160"/>
    </location>
</feature>
<dbReference type="OrthoDB" id="6159439at2759"/>
<evidence type="ECO:0000256" key="4">
    <source>
        <dbReference type="ARBA" id="ARBA00023242"/>
    </source>
</evidence>
<evidence type="ECO:0000256" key="6">
    <source>
        <dbReference type="RuleBase" id="RU000682"/>
    </source>
</evidence>
<organism evidence="9 10">
    <name type="scientific">Portunus trituberculatus</name>
    <name type="common">Swimming crab</name>
    <name type="synonym">Neptunus trituberculatus</name>
    <dbReference type="NCBI Taxonomy" id="210409"/>
    <lineage>
        <taxon>Eukaryota</taxon>
        <taxon>Metazoa</taxon>
        <taxon>Ecdysozoa</taxon>
        <taxon>Arthropoda</taxon>
        <taxon>Crustacea</taxon>
        <taxon>Multicrustacea</taxon>
        <taxon>Malacostraca</taxon>
        <taxon>Eumalacostraca</taxon>
        <taxon>Eucarida</taxon>
        <taxon>Decapoda</taxon>
        <taxon>Pleocyemata</taxon>
        <taxon>Brachyura</taxon>
        <taxon>Eubrachyura</taxon>
        <taxon>Portunoidea</taxon>
        <taxon>Portunidae</taxon>
        <taxon>Portuninae</taxon>
        <taxon>Portunus</taxon>
    </lineage>
</organism>
<proteinExistence type="predicted"/>
<dbReference type="AlphaFoldDB" id="A0A5B7DQS1"/>
<dbReference type="GO" id="GO:0005634">
    <property type="term" value="C:nucleus"/>
    <property type="evidence" value="ECO:0007669"/>
    <property type="project" value="UniProtKB-SubCell"/>
</dbReference>
<dbReference type="CDD" id="cd00086">
    <property type="entry name" value="homeodomain"/>
    <property type="match status" value="1"/>
</dbReference>
<dbReference type="GO" id="GO:0000978">
    <property type="term" value="F:RNA polymerase II cis-regulatory region sequence-specific DNA binding"/>
    <property type="evidence" value="ECO:0007669"/>
    <property type="project" value="TreeGrafter"/>
</dbReference>
<evidence type="ECO:0000256" key="1">
    <source>
        <dbReference type="ARBA" id="ARBA00004123"/>
    </source>
</evidence>
<keyword evidence="2 5" id="KW-0238">DNA-binding</keyword>
<dbReference type="SMART" id="SM00389">
    <property type="entry name" value="HOX"/>
    <property type="match status" value="1"/>
</dbReference>
<dbReference type="PANTHER" id="PTHR24324">
    <property type="entry name" value="HOMEOBOX PROTEIN HHEX"/>
    <property type="match status" value="1"/>
</dbReference>
<evidence type="ECO:0000256" key="7">
    <source>
        <dbReference type="SAM" id="MobiDB-lite"/>
    </source>
</evidence>
<sequence>MVQCISYITDCILHTTDNFYYFCPRKHLSPARGNQENRTYYWFSGKEGRQAVPRYPATCIKLSRHRKDTTAVTLIAPCWGGTGDRCHCCHATHSGITRQRGYTSLLPPGRHAQPSCRYARPIPLHHRKSSSSVTTIRYVYNRQHPVTTRDEARQSRRSGDASRYPLLHTFPRSPSAATTFTTTILASSPHSVSGPQHQDDLLTASPAREGLAIPGTSSSLLVESTGTPFSLDHSLAEVVDSSPLAVPDSSLVSLHSPPYSASLYQPSDPSGYTSCSQLRLQSNPDACGALSADPRNACEFPADCNKDKIFKAIPRWIPFPSASDDLLSGCQDLPGAVVPDIRDCKSDSVFVRSRYGRMSIALPLSTSHSAGLRSDPHLHVLKDSSGHPDTSFVPYQTVCARSFYSPCCHGHKELPPVVTTSLTIPSDTFPTNVTSGSGLLLHPVLASARDAATSRFVPPPVLPPHQHGPSLVPALSQHLRRLAAPYYYSGTDTLDNCEVKEDKARDTNLAARQVNAGSAEQGLPRTTSLAIHLPTGLVQIAGSGRNRRRGGQVRFTAKQTRQLEKWFSRHKYITPSQRKTIAKELTLHEKQVMTWFQNKRAKSKKRAATCEATAATPPTHTYTNTTAPRTPPTPPTPPTRGVVSTGGCFGSFPCEVVFRRVNLTAVMRGGRGGGPYIHATNSSLLTANLKAPTLLQSRVTRRQTHTDVSCLLSLLFLCITIP</sequence>
<comment type="subcellular location">
    <subcellularLocation>
        <location evidence="1 5 6">Nucleus</location>
    </subcellularLocation>
</comment>
<evidence type="ECO:0000259" key="8">
    <source>
        <dbReference type="PROSITE" id="PS50071"/>
    </source>
</evidence>
<dbReference type="Proteomes" id="UP000324222">
    <property type="component" value="Unassembled WGS sequence"/>
</dbReference>
<evidence type="ECO:0000256" key="5">
    <source>
        <dbReference type="PROSITE-ProRule" id="PRU00108"/>
    </source>
</evidence>
<dbReference type="EMBL" id="VSRR010001202">
    <property type="protein sequence ID" value="MPC23404.1"/>
    <property type="molecule type" value="Genomic_DNA"/>
</dbReference>
<feature type="compositionally biased region" description="Low complexity" evidence="7">
    <location>
        <begin position="609"/>
        <end position="628"/>
    </location>
</feature>
<protein>
    <submittedName>
        <fullName evidence="9">Hematopoietically-expressed homeobox protein HHEX</fullName>
    </submittedName>
</protein>
<feature type="region of interest" description="Disordered" evidence="7">
    <location>
        <begin position="609"/>
        <end position="641"/>
    </location>
</feature>
<evidence type="ECO:0000256" key="3">
    <source>
        <dbReference type="ARBA" id="ARBA00023155"/>
    </source>
</evidence>
<dbReference type="InterPro" id="IPR001356">
    <property type="entry name" value="HD"/>
</dbReference>
<dbReference type="Gene3D" id="1.10.10.60">
    <property type="entry name" value="Homeodomain-like"/>
    <property type="match status" value="1"/>
</dbReference>
<evidence type="ECO:0000313" key="10">
    <source>
        <dbReference type="Proteomes" id="UP000324222"/>
    </source>
</evidence>
<dbReference type="GO" id="GO:0030154">
    <property type="term" value="P:cell differentiation"/>
    <property type="evidence" value="ECO:0007669"/>
    <property type="project" value="TreeGrafter"/>
</dbReference>
<dbReference type="PROSITE" id="PS50071">
    <property type="entry name" value="HOMEOBOX_2"/>
    <property type="match status" value="1"/>
</dbReference>
<feature type="domain" description="Homeobox" evidence="8">
    <location>
        <begin position="546"/>
        <end position="606"/>
    </location>
</feature>
<feature type="DNA-binding region" description="Homeobox" evidence="5">
    <location>
        <begin position="548"/>
        <end position="607"/>
    </location>
</feature>
<dbReference type="InterPro" id="IPR051000">
    <property type="entry name" value="Homeobox_DNA-bind_prot"/>
</dbReference>
<gene>
    <name evidence="9" type="primary">hhex</name>
    <name evidence="9" type="ORF">E2C01_016450</name>
</gene>
<dbReference type="Pfam" id="PF00046">
    <property type="entry name" value="Homeodomain"/>
    <property type="match status" value="1"/>
</dbReference>
<feature type="region of interest" description="Disordered" evidence="7">
    <location>
        <begin position="144"/>
        <end position="168"/>
    </location>
</feature>
<accession>A0A5B7DQS1</accession>
<evidence type="ECO:0000256" key="2">
    <source>
        <dbReference type="ARBA" id="ARBA00023125"/>
    </source>
</evidence>
<reference evidence="9 10" key="1">
    <citation type="submission" date="2019-05" db="EMBL/GenBank/DDBJ databases">
        <title>Another draft genome of Portunus trituberculatus and its Hox gene families provides insights of decapod evolution.</title>
        <authorList>
            <person name="Jeong J.-H."/>
            <person name="Song I."/>
            <person name="Kim S."/>
            <person name="Choi T."/>
            <person name="Kim D."/>
            <person name="Ryu S."/>
            <person name="Kim W."/>
        </authorList>
    </citation>
    <scope>NUCLEOTIDE SEQUENCE [LARGE SCALE GENOMIC DNA]</scope>
    <source>
        <tissue evidence="9">Muscle</tissue>
    </source>
</reference>
<dbReference type="InterPro" id="IPR009057">
    <property type="entry name" value="Homeodomain-like_sf"/>
</dbReference>
<dbReference type="PANTHER" id="PTHR24324:SF5">
    <property type="entry name" value="HEMATOPOIETICALLY-EXPRESSED HOMEOBOX PROTEIN HHEX"/>
    <property type="match status" value="1"/>
</dbReference>
<keyword evidence="10" id="KW-1185">Reference proteome</keyword>
<evidence type="ECO:0000313" key="9">
    <source>
        <dbReference type="EMBL" id="MPC23404.1"/>
    </source>
</evidence>
<feature type="compositionally biased region" description="Pro residues" evidence="7">
    <location>
        <begin position="629"/>
        <end position="638"/>
    </location>
</feature>
<comment type="caution">
    <text evidence="9">The sequence shown here is derived from an EMBL/GenBank/DDBJ whole genome shotgun (WGS) entry which is preliminary data.</text>
</comment>
<keyword evidence="3 5" id="KW-0371">Homeobox</keyword>
<dbReference type="GO" id="GO:0006357">
    <property type="term" value="P:regulation of transcription by RNA polymerase II"/>
    <property type="evidence" value="ECO:0007669"/>
    <property type="project" value="TreeGrafter"/>
</dbReference>
<dbReference type="SUPFAM" id="SSF46689">
    <property type="entry name" value="Homeodomain-like"/>
    <property type="match status" value="1"/>
</dbReference>
<keyword evidence="4 5" id="KW-0539">Nucleus</keyword>
<name>A0A5B7DQS1_PORTR</name>